<dbReference type="CDD" id="cd14847">
    <property type="entry name" value="DD-carboxypeptidase_like"/>
    <property type="match status" value="1"/>
</dbReference>
<dbReference type="RefSeq" id="WP_390191098.1">
    <property type="nucleotide sequence ID" value="NZ_JBHMEP010000001.1"/>
</dbReference>
<dbReference type="PANTHER" id="PTHR34385:SF1">
    <property type="entry name" value="PEPTIDOGLYCAN L-ALANYL-D-GLUTAMATE ENDOPEPTIDASE CWLK"/>
    <property type="match status" value="1"/>
</dbReference>
<feature type="domain" description="D-alanyl-D-alanine carboxypeptidase-like core" evidence="1">
    <location>
        <begin position="26"/>
        <end position="176"/>
    </location>
</feature>
<reference evidence="2 3" key="1">
    <citation type="submission" date="2024-09" db="EMBL/GenBank/DDBJ databases">
        <authorList>
            <person name="Sun Q."/>
            <person name="Mori K."/>
        </authorList>
    </citation>
    <scope>NUCLEOTIDE SEQUENCE [LARGE SCALE GENOMIC DNA]</scope>
    <source>
        <strain evidence="2 3">CECT 8064</strain>
    </source>
</reference>
<dbReference type="InterPro" id="IPR003709">
    <property type="entry name" value="VanY-like_core_dom"/>
</dbReference>
<dbReference type="Proteomes" id="UP001589645">
    <property type="component" value="Unassembled WGS sequence"/>
</dbReference>
<gene>
    <name evidence="2" type="ORF">ACFFUV_08125</name>
</gene>
<evidence type="ECO:0000259" key="1">
    <source>
        <dbReference type="Pfam" id="PF02557"/>
    </source>
</evidence>
<dbReference type="EMBL" id="JBHMEP010000001">
    <property type="protein sequence ID" value="MFB9134948.1"/>
    <property type="molecule type" value="Genomic_DNA"/>
</dbReference>
<dbReference type="PANTHER" id="PTHR34385">
    <property type="entry name" value="D-ALANYL-D-ALANINE CARBOXYPEPTIDASE"/>
    <property type="match status" value="1"/>
</dbReference>
<evidence type="ECO:0000313" key="2">
    <source>
        <dbReference type="EMBL" id="MFB9134948.1"/>
    </source>
</evidence>
<dbReference type="Pfam" id="PF02557">
    <property type="entry name" value="VanY"/>
    <property type="match status" value="1"/>
</dbReference>
<comment type="caution">
    <text evidence="2">The sequence shown here is derived from an EMBL/GenBank/DDBJ whole genome shotgun (WGS) entry which is preliminary data.</text>
</comment>
<evidence type="ECO:0000313" key="3">
    <source>
        <dbReference type="Proteomes" id="UP001589645"/>
    </source>
</evidence>
<dbReference type="SUPFAM" id="SSF55166">
    <property type="entry name" value="Hedgehog/DD-peptidase"/>
    <property type="match status" value="1"/>
</dbReference>
<organism evidence="2 3">
    <name type="scientific">Vibrio olivae</name>
    <dbReference type="NCBI Taxonomy" id="1243002"/>
    <lineage>
        <taxon>Bacteria</taxon>
        <taxon>Pseudomonadati</taxon>
        <taxon>Pseudomonadota</taxon>
        <taxon>Gammaproteobacteria</taxon>
        <taxon>Vibrionales</taxon>
        <taxon>Vibrionaceae</taxon>
        <taxon>Vibrio</taxon>
    </lineage>
</organism>
<dbReference type="InterPro" id="IPR052179">
    <property type="entry name" value="DD-CPase-like"/>
</dbReference>
<proteinExistence type="predicted"/>
<protein>
    <submittedName>
        <fullName evidence="2">M15 family metallopeptidase</fullName>
    </submittedName>
</protein>
<dbReference type="InterPro" id="IPR009045">
    <property type="entry name" value="Zn_M74/Hedgehog-like"/>
</dbReference>
<keyword evidence="3" id="KW-1185">Reference proteome</keyword>
<name>A0ABV5HL89_9VIBR</name>
<accession>A0ABV5HL89</accession>
<dbReference type="Gene3D" id="3.30.1380.10">
    <property type="match status" value="1"/>
</dbReference>
<sequence length="226" mass="25700">MTPSELTGKSERHLCPTLVGQKSFLIHQQVSDDLLALKAAADDAGFVFNIASGFRDYQRQATIWNNKMSGHSAILDHASQPLEPSELSEAQKVQAILRWSALPGASRHHWGSDFDVFDRRALPSGETLKLEPWEYLSGHQHAFYCWLKDNLNNFGFFFPYQQDLGGVAPEPWHISHYHTATQCLDALTPECLAQEIKQMPYLGSEYVLNHLDSIYTDYIANIHRER</sequence>